<reference evidence="3" key="2">
    <citation type="submission" date="2015-02" db="EMBL/GenBank/DDBJ databases">
        <title>Physiological reanalysis, assessment of diazotrophy, and genome sequences of multiple isolates of Streptomyces thermoautotrophicus.</title>
        <authorList>
            <person name="MacKellar D.C."/>
            <person name="Lieber L."/>
            <person name="Norman J."/>
            <person name="Bolger A."/>
            <person name="Tobin C."/>
            <person name="Murray J.W."/>
            <person name="Friesen M."/>
            <person name="Prell J."/>
        </authorList>
    </citation>
    <scope>NUCLEOTIDE SEQUENCE [LARGE SCALE GENOMIC DNA]</scope>
    <source>
        <strain evidence="3">UBT1</strain>
    </source>
</reference>
<dbReference type="Proteomes" id="UP000070659">
    <property type="component" value="Unassembled WGS sequence"/>
</dbReference>
<proteinExistence type="predicted"/>
<accession>A0A132MZX7</accession>
<evidence type="ECO:0000313" key="4">
    <source>
        <dbReference type="Proteomes" id="UP000070659"/>
    </source>
</evidence>
<organism evidence="1 4">
    <name type="scientific">Carbonactinospora thermoautotrophica</name>
    <dbReference type="NCBI Taxonomy" id="1469144"/>
    <lineage>
        <taxon>Bacteria</taxon>
        <taxon>Bacillati</taxon>
        <taxon>Actinomycetota</taxon>
        <taxon>Actinomycetes</taxon>
        <taxon>Kitasatosporales</taxon>
        <taxon>Carbonactinosporaceae</taxon>
        <taxon>Carbonactinospora</taxon>
    </lineage>
</organism>
<dbReference type="AlphaFoldDB" id="A0A132MZX7"/>
<dbReference type="Proteomes" id="UP000070598">
    <property type="component" value="Unassembled WGS sequence"/>
</dbReference>
<evidence type="ECO:0000313" key="1">
    <source>
        <dbReference type="EMBL" id="KWX03384.1"/>
    </source>
</evidence>
<dbReference type="OrthoDB" id="1705985at2"/>
<gene>
    <name evidence="1" type="ORF">TH66_10615</name>
    <name evidence="2" type="ORF">TR74_11680</name>
</gene>
<evidence type="ECO:0000313" key="2">
    <source>
        <dbReference type="EMBL" id="KWX09099.1"/>
    </source>
</evidence>
<dbReference type="PATRIC" id="fig|1469144.8.peg.2630"/>
<comment type="caution">
    <text evidence="1">The sequence shown here is derived from an EMBL/GenBank/DDBJ whole genome shotgun (WGS) entry which is preliminary data.</text>
</comment>
<dbReference type="EMBL" id="JYIK01000889">
    <property type="protein sequence ID" value="KWX09099.1"/>
    <property type="molecule type" value="Genomic_DNA"/>
</dbReference>
<evidence type="ECO:0000313" key="3">
    <source>
        <dbReference type="Proteomes" id="UP000070598"/>
    </source>
</evidence>
<protein>
    <submittedName>
        <fullName evidence="1">Uncharacterized protein</fullName>
    </submittedName>
</protein>
<sequence>MNLLVVDWDYFFPFEQDEAGPALYDWGHFETPYHLEEVWRDRALDFLLCDRPLPGTTGRERRFWSRFRLTPGAVLYYADSNALAWDPRVRAGVRAVWLYDAHHDCGYGPADSGAAGQVRCDDWMCAYHRAGAELRVRYPRWRAHAMWSEPEPRVPVDRRVDDEAPVRVVFDRVFVCRSGAWTPPWLDEAFFAFLRAAPVARRVNLDGVRARRFDREGLERSVAAERAGLAILRLVQGSPVVGGRRAC</sequence>
<name>A0A132MZX7_9ACTN</name>
<reference evidence="1 4" key="1">
    <citation type="submission" date="2015-02" db="EMBL/GenBank/DDBJ databases">
        <title>Physiological reanalysis, assessment of diazotrophy, and genome sequences of multiple isolates of Streptomyces thermoautotrophicus.</title>
        <authorList>
            <person name="MacKellar D.C."/>
            <person name="Lieber L."/>
            <person name="Norman J."/>
            <person name="Bolger A."/>
            <person name="Tobin C."/>
            <person name="Murray J.W."/>
            <person name="Prell J."/>
        </authorList>
    </citation>
    <scope>NUCLEOTIDE SEQUENCE [LARGE SCALE GENOMIC DNA]</scope>
    <source>
        <strain evidence="1 4">UBT1</strain>
    </source>
</reference>
<dbReference type="RefSeq" id="WP_066889044.1">
    <property type="nucleotide sequence ID" value="NZ_JYIJ01000017.1"/>
</dbReference>
<dbReference type="EMBL" id="JYIJ01000017">
    <property type="protein sequence ID" value="KWX03384.1"/>
    <property type="molecule type" value="Genomic_DNA"/>
</dbReference>